<keyword evidence="2" id="KW-1185">Reference proteome</keyword>
<accession>A0DNB6</accession>
<name>A0DNB6_PARTE</name>
<gene>
    <name evidence="1" type="ORF">GSPATT00039692001</name>
</gene>
<sequence length="104" mass="12452">EEQEIVQTYVRKQDLSEILTQITNILDESYLNEILEKLRQDKITDSLEYLSSKSNKQQSKLKYIHDLIKNISELDFNKQNYSKEECEQIRKELIKRLVNMEGDL</sequence>
<dbReference type="GeneID" id="5037717"/>
<feature type="non-terminal residue" evidence="1">
    <location>
        <position position="1"/>
    </location>
</feature>
<dbReference type="Proteomes" id="UP000000600">
    <property type="component" value="Unassembled WGS sequence"/>
</dbReference>
<dbReference type="RefSeq" id="XP_001451930.1">
    <property type="nucleotide sequence ID" value="XM_001451893.1"/>
</dbReference>
<dbReference type="AlphaFoldDB" id="A0DNB6"/>
<protein>
    <submittedName>
        <fullName evidence="1">Uncharacterized protein</fullName>
    </submittedName>
</protein>
<evidence type="ECO:0000313" key="2">
    <source>
        <dbReference type="Proteomes" id="UP000000600"/>
    </source>
</evidence>
<evidence type="ECO:0000313" key="1">
    <source>
        <dbReference type="EMBL" id="CAK84533.1"/>
    </source>
</evidence>
<dbReference type="EMBL" id="CT868517">
    <property type="protein sequence ID" value="CAK84533.1"/>
    <property type="molecule type" value="Genomic_DNA"/>
</dbReference>
<dbReference type="KEGG" id="ptm:GSPATT00039692001"/>
<dbReference type="HOGENOM" id="CLU_2257151_0_0_1"/>
<reference evidence="1 2" key="1">
    <citation type="journal article" date="2006" name="Nature">
        <title>Global trends of whole-genome duplications revealed by the ciliate Paramecium tetraurelia.</title>
        <authorList>
            <consortium name="Genoscope"/>
            <person name="Aury J.-M."/>
            <person name="Jaillon O."/>
            <person name="Duret L."/>
            <person name="Noel B."/>
            <person name="Jubin C."/>
            <person name="Porcel B.M."/>
            <person name="Segurens B."/>
            <person name="Daubin V."/>
            <person name="Anthouard V."/>
            <person name="Aiach N."/>
            <person name="Arnaiz O."/>
            <person name="Billaut A."/>
            <person name="Beisson J."/>
            <person name="Blanc I."/>
            <person name="Bouhouche K."/>
            <person name="Camara F."/>
            <person name="Duharcourt S."/>
            <person name="Guigo R."/>
            <person name="Gogendeau D."/>
            <person name="Katinka M."/>
            <person name="Keller A.-M."/>
            <person name="Kissmehl R."/>
            <person name="Klotz C."/>
            <person name="Koll F."/>
            <person name="Le Moue A."/>
            <person name="Lepere C."/>
            <person name="Malinsky S."/>
            <person name="Nowacki M."/>
            <person name="Nowak J.K."/>
            <person name="Plattner H."/>
            <person name="Poulain J."/>
            <person name="Ruiz F."/>
            <person name="Serrano V."/>
            <person name="Zagulski M."/>
            <person name="Dessen P."/>
            <person name="Betermier M."/>
            <person name="Weissenbach J."/>
            <person name="Scarpelli C."/>
            <person name="Schachter V."/>
            <person name="Sperling L."/>
            <person name="Meyer E."/>
            <person name="Cohen J."/>
            <person name="Wincker P."/>
        </authorList>
    </citation>
    <scope>NUCLEOTIDE SEQUENCE [LARGE SCALE GENOMIC DNA]</scope>
    <source>
        <strain evidence="1 2">Stock d4-2</strain>
    </source>
</reference>
<organism evidence="1 2">
    <name type="scientific">Paramecium tetraurelia</name>
    <dbReference type="NCBI Taxonomy" id="5888"/>
    <lineage>
        <taxon>Eukaryota</taxon>
        <taxon>Sar</taxon>
        <taxon>Alveolata</taxon>
        <taxon>Ciliophora</taxon>
        <taxon>Intramacronucleata</taxon>
        <taxon>Oligohymenophorea</taxon>
        <taxon>Peniculida</taxon>
        <taxon>Parameciidae</taxon>
        <taxon>Paramecium</taxon>
    </lineage>
</organism>
<proteinExistence type="predicted"/>
<dbReference type="InParanoid" id="A0DNB6"/>